<dbReference type="AlphaFoldDB" id="A0A443SU92"/>
<dbReference type="Pfam" id="PF20067">
    <property type="entry name" value="SSL_N"/>
    <property type="match status" value="1"/>
</dbReference>
<dbReference type="GO" id="GO:0012505">
    <property type="term" value="C:endomembrane system"/>
    <property type="evidence" value="ECO:0007669"/>
    <property type="project" value="TreeGrafter"/>
</dbReference>
<dbReference type="InterPro" id="IPR011042">
    <property type="entry name" value="6-blade_b-propeller_TolB-like"/>
</dbReference>
<keyword evidence="2" id="KW-0597">Phosphoprotein</keyword>
<reference evidence="5 6" key="1">
    <citation type="journal article" date="2018" name="Gigascience">
        <title>Genomes of trombidid mites reveal novel predicted allergens and laterally-transferred genes associated with secondary metabolism.</title>
        <authorList>
            <person name="Dong X."/>
            <person name="Chaisiri K."/>
            <person name="Xia D."/>
            <person name="Armstrong S.D."/>
            <person name="Fang Y."/>
            <person name="Donnelly M.J."/>
            <person name="Kadowaki T."/>
            <person name="McGarry J.W."/>
            <person name="Darby A.C."/>
            <person name="Makepeace B.L."/>
        </authorList>
    </citation>
    <scope>NUCLEOTIDE SEQUENCE [LARGE SCALE GENOMIC DNA]</scope>
    <source>
        <strain evidence="5">UoL-UT</strain>
    </source>
</reference>
<dbReference type="GO" id="GO:0016787">
    <property type="term" value="F:hydrolase activity"/>
    <property type="evidence" value="ECO:0007669"/>
    <property type="project" value="TreeGrafter"/>
</dbReference>
<dbReference type="SUPFAM" id="SSF63829">
    <property type="entry name" value="Calcium-dependent phosphotriesterase"/>
    <property type="match status" value="1"/>
</dbReference>
<evidence type="ECO:0000259" key="4">
    <source>
        <dbReference type="Pfam" id="PF03088"/>
    </source>
</evidence>
<dbReference type="OrthoDB" id="5307922at2759"/>
<accession>A0A443SU92</accession>
<protein>
    <submittedName>
        <fullName evidence="5">Adipocyte plasma membrane-associated protein-like protein</fullName>
    </submittedName>
</protein>
<dbReference type="PANTHER" id="PTHR10426:SF88">
    <property type="entry name" value="ADIPOCYTE PLASMA MEMBRANE-ASSOCIATED PROTEIN HEMOMUCIN-RELATED"/>
    <property type="match status" value="1"/>
</dbReference>
<dbReference type="STRING" id="299467.A0A443SU92"/>
<dbReference type="PANTHER" id="PTHR10426">
    <property type="entry name" value="STRICTOSIDINE SYNTHASE-RELATED"/>
    <property type="match status" value="1"/>
</dbReference>
<organism evidence="5 6">
    <name type="scientific">Leptotrombidium deliense</name>
    <dbReference type="NCBI Taxonomy" id="299467"/>
    <lineage>
        <taxon>Eukaryota</taxon>
        <taxon>Metazoa</taxon>
        <taxon>Ecdysozoa</taxon>
        <taxon>Arthropoda</taxon>
        <taxon>Chelicerata</taxon>
        <taxon>Arachnida</taxon>
        <taxon>Acari</taxon>
        <taxon>Acariformes</taxon>
        <taxon>Trombidiformes</taxon>
        <taxon>Prostigmata</taxon>
        <taxon>Anystina</taxon>
        <taxon>Parasitengona</taxon>
        <taxon>Trombiculoidea</taxon>
        <taxon>Trombiculidae</taxon>
        <taxon>Leptotrombidium</taxon>
    </lineage>
</organism>
<keyword evidence="3" id="KW-0325">Glycoprotein</keyword>
<dbReference type="InterPro" id="IPR018119">
    <property type="entry name" value="Strictosidine_synth_cons-reg"/>
</dbReference>
<comment type="caution">
    <text evidence="5">The sequence shown here is derived from an EMBL/GenBank/DDBJ whole genome shotgun (WGS) entry which is preliminary data.</text>
</comment>
<comment type="similarity">
    <text evidence="1">Belongs to the strictosidine synthase family.</text>
</comment>
<name>A0A443SU92_9ACAR</name>
<gene>
    <name evidence="5" type="ORF">B4U80_13389</name>
</gene>
<evidence type="ECO:0000313" key="5">
    <source>
        <dbReference type="EMBL" id="RWS31106.1"/>
    </source>
</evidence>
<proteinExistence type="inferred from homology"/>
<evidence type="ECO:0000313" key="6">
    <source>
        <dbReference type="Proteomes" id="UP000288716"/>
    </source>
</evidence>
<dbReference type="Proteomes" id="UP000288716">
    <property type="component" value="Unassembled WGS sequence"/>
</dbReference>
<dbReference type="Gene3D" id="2.120.10.30">
    <property type="entry name" value="TolB, C-terminal domain"/>
    <property type="match status" value="1"/>
</dbReference>
<dbReference type="VEuPathDB" id="VectorBase:LDEU000931"/>
<sequence>MGVLRLAFELIFVTGAVVILIASIPTNVLFEDFPIEPESYEVQDLQAVVNKVGWEPILGTKARLFLKDKVVGPESLVISRGFIYAGLADGRIIEIDKESLNFRLVTRIVDSNECYDFNYWRPNKCGRPLGMRIDPPTGNLIVVDPHFGVYKVWVKSGKTQLLGFGENDKRPKEFQGLLNDLVLDPEDPNIAYVTVSTQRWGLDKIVWELLERKNSGMVVAVDFRTQKLTKIVDNLYAANGIEVNPEKTHLLISECTAHRIVKVNLDQIRKQLKSGKVSVKPEPFAEILPGEPDNIRQHNGELYVGMALARYGGPSLSDRVSNFPIIRKALARTLHLTSKVIKFVRTSLYEHPAFEELEFMLSSGHVLYSAMPNVGAIVILDGKSGKIKRILGSNKFSYISEAVVDETNGDIFFGSFRNRFIGKLSIKDL</sequence>
<evidence type="ECO:0000256" key="1">
    <source>
        <dbReference type="ARBA" id="ARBA00009191"/>
    </source>
</evidence>
<dbReference type="EMBL" id="NCKV01000270">
    <property type="protein sequence ID" value="RWS31106.1"/>
    <property type="molecule type" value="Genomic_DNA"/>
</dbReference>
<feature type="domain" description="Strictosidine synthase conserved region" evidence="4">
    <location>
        <begin position="184"/>
        <end position="262"/>
    </location>
</feature>
<evidence type="ECO:0000256" key="3">
    <source>
        <dbReference type="ARBA" id="ARBA00023180"/>
    </source>
</evidence>
<dbReference type="Pfam" id="PF03088">
    <property type="entry name" value="Str_synth"/>
    <property type="match status" value="1"/>
</dbReference>
<evidence type="ECO:0000256" key="2">
    <source>
        <dbReference type="ARBA" id="ARBA00022553"/>
    </source>
</evidence>
<keyword evidence="6" id="KW-1185">Reference proteome</keyword>